<dbReference type="Proteomes" id="UP001408789">
    <property type="component" value="Unassembled WGS sequence"/>
</dbReference>
<proteinExistence type="inferred from homology"/>
<organism evidence="5 6">
    <name type="scientific">Deinandra increscens subsp. villosa</name>
    <dbReference type="NCBI Taxonomy" id="3103831"/>
    <lineage>
        <taxon>Eukaryota</taxon>
        <taxon>Viridiplantae</taxon>
        <taxon>Streptophyta</taxon>
        <taxon>Embryophyta</taxon>
        <taxon>Tracheophyta</taxon>
        <taxon>Spermatophyta</taxon>
        <taxon>Magnoliopsida</taxon>
        <taxon>eudicotyledons</taxon>
        <taxon>Gunneridae</taxon>
        <taxon>Pentapetalae</taxon>
        <taxon>asterids</taxon>
        <taxon>campanulids</taxon>
        <taxon>Asterales</taxon>
        <taxon>Asteraceae</taxon>
        <taxon>Asteroideae</taxon>
        <taxon>Heliantheae alliance</taxon>
        <taxon>Madieae</taxon>
        <taxon>Madiinae</taxon>
        <taxon>Deinandra</taxon>
    </lineage>
</organism>
<evidence type="ECO:0000256" key="4">
    <source>
        <dbReference type="RuleBase" id="RU003690"/>
    </source>
</evidence>
<dbReference type="Gene3D" id="3.20.20.80">
    <property type="entry name" value="Glycosidases"/>
    <property type="match status" value="1"/>
</dbReference>
<dbReference type="PANTHER" id="PTHR10353:SF246">
    <property type="entry name" value="3-ALPHA-(S)-STRICTOSIDINE BETA-GLUCOSIDASE"/>
    <property type="match status" value="1"/>
</dbReference>
<comment type="similarity">
    <text evidence="1 4">Belongs to the glycosyl hydrolase 1 family.</text>
</comment>
<dbReference type="EMBL" id="JBCNJP010000014">
    <property type="protein sequence ID" value="KAK9068296.1"/>
    <property type="molecule type" value="Genomic_DNA"/>
</dbReference>
<keyword evidence="6" id="KW-1185">Reference proteome</keyword>
<evidence type="ECO:0000256" key="2">
    <source>
        <dbReference type="ARBA" id="ARBA00022801"/>
    </source>
</evidence>
<dbReference type="FunFam" id="3.20.20.80:FF:000020">
    <property type="entry name" value="Beta-glucosidase 12"/>
    <property type="match status" value="1"/>
</dbReference>
<comment type="caution">
    <text evidence="5">The sequence shown here is derived from an EMBL/GenBank/DDBJ whole genome shotgun (WGS) entry which is preliminary data.</text>
</comment>
<dbReference type="InterPro" id="IPR033132">
    <property type="entry name" value="GH_1_N_CS"/>
</dbReference>
<dbReference type="AlphaFoldDB" id="A0AAP0H0L5"/>
<protein>
    <recommendedName>
        <fullName evidence="7">Beta-glucosidase</fullName>
    </recommendedName>
</protein>
<dbReference type="InterPro" id="IPR001360">
    <property type="entry name" value="Glyco_hydro_1"/>
</dbReference>
<dbReference type="Pfam" id="PF00232">
    <property type="entry name" value="Glyco_hydro_1"/>
    <property type="match status" value="1"/>
</dbReference>
<dbReference type="PANTHER" id="PTHR10353">
    <property type="entry name" value="GLYCOSYL HYDROLASE"/>
    <property type="match status" value="1"/>
</dbReference>
<evidence type="ECO:0000256" key="1">
    <source>
        <dbReference type="ARBA" id="ARBA00010838"/>
    </source>
</evidence>
<dbReference type="PROSITE" id="PS00653">
    <property type="entry name" value="GLYCOSYL_HYDROL_F1_2"/>
    <property type="match status" value="1"/>
</dbReference>
<reference evidence="5 6" key="1">
    <citation type="submission" date="2024-04" db="EMBL/GenBank/DDBJ databases">
        <title>The reference genome of an endangered Asteraceae, Deinandra increscens subsp. villosa, native to the Central Coast of California.</title>
        <authorList>
            <person name="Guilliams M."/>
            <person name="Hasenstab-Lehman K."/>
            <person name="Meyer R."/>
            <person name="Mcevoy S."/>
        </authorList>
    </citation>
    <scope>NUCLEOTIDE SEQUENCE [LARGE SCALE GENOMIC DNA]</scope>
    <source>
        <tissue evidence="5">Leaf</tissue>
    </source>
</reference>
<dbReference type="GO" id="GO:0008422">
    <property type="term" value="F:beta-glucosidase activity"/>
    <property type="evidence" value="ECO:0007669"/>
    <property type="project" value="TreeGrafter"/>
</dbReference>
<dbReference type="GO" id="GO:0005975">
    <property type="term" value="P:carbohydrate metabolic process"/>
    <property type="evidence" value="ECO:0007669"/>
    <property type="project" value="InterPro"/>
</dbReference>
<evidence type="ECO:0000313" key="5">
    <source>
        <dbReference type="EMBL" id="KAK9068296.1"/>
    </source>
</evidence>
<evidence type="ECO:0000313" key="6">
    <source>
        <dbReference type="Proteomes" id="UP001408789"/>
    </source>
</evidence>
<name>A0AAP0H0L5_9ASTR</name>
<dbReference type="InterPro" id="IPR017853">
    <property type="entry name" value="GH"/>
</dbReference>
<sequence length="561" mass="64810">MANNIEFPEYDKDPNVKRQDFPPGFMWGVGSSSYQIEGAWNTDGKGLHIWDCFAQRNPAKIADGSNACVTVDSYHRMKEDVQLLKKMGVNYYRFSISWSRVLPGGKVSMGKNVEGINYYNRLIDELQANGIEPFVTLYHWDLPNALEEEYMGFLSTKIVDDFVNYAELCFWEFGDRVKHWVTFNEPYRFTYNGYVDGTFAPGRGGKNKDGKVEVGDPETEPYIVAANILKCHLVAYRMYEEVFKSIQNGQVGITLDATYLVPADPTNPDDIKAVEYALEFSFGWFMEPLVSGTWPKSMQKFATTPSVHHATRSLYEFTEEEKKKLINSYDFLGINYYTSYYAQLNEPLPGTLSDGYIYDMRYNAFGIFTDKHGNKKQIGEEAFPGSWVYLCANELVDLMIYIKKTYKVEKPCMITENGSPELNDKNKTGYEQVKDDTFRQKYLKWHLDAIRRTNALLTIDNITKKPLINGYFAWSFTDSYEWASGYTARFGMNYVDYNDNLHRYPKNSAIWFKKFLSEKKLGEPRKRALIALEAEDEVMNGTPLKEERPVEMVQKMKKAKS</sequence>
<keyword evidence="3" id="KW-0326">Glycosidase</keyword>
<evidence type="ECO:0008006" key="7">
    <source>
        <dbReference type="Google" id="ProtNLM"/>
    </source>
</evidence>
<dbReference type="SUPFAM" id="SSF51445">
    <property type="entry name" value="(Trans)glycosidases"/>
    <property type="match status" value="1"/>
</dbReference>
<evidence type="ECO:0000256" key="3">
    <source>
        <dbReference type="ARBA" id="ARBA00023295"/>
    </source>
</evidence>
<dbReference type="PRINTS" id="PR00131">
    <property type="entry name" value="GLHYDRLASE1"/>
</dbReference>
<gene>
    <name evidence="5" type="ORF">SSX86_012407</name>
</gene>
<accession>A0AAP0H0L5</accession>
<keyword evidence="2" id="KW-0378">Hydrolase</keyword>